<dbReference type="Proteomes" id="UP000078486">
    <property type="component" value="Unassembled WGS sequence"/>
</dbReference>
<evidence type="ECO:0000313" key="1">
    <source>
        <dbReference type="EMBL" id="OAM91850.1"/>
    </source>
</evidence>
<dbReference type="STRING" id="1184151.AW736_26690"/>
<accession>A0A178IPM9</accession>
<comment type="caution">
    <text evidence="1">The sequence shown here is derived from an EMBL/GenBank/DDBJ whole genome shotgun (WGS) entry which is preliminary data.</text>
</comment>
<dbReference type="AlphaFoldDB" id="A0A178IPM9"/>
<organism evidence="1 2">
    <name type="scientific">Termitidicoccus mucosus</name>
    <dbReference type="NCBI Taxonomy" id="1184151"/>
    <lineage>
        <taxon>Bacteria</taxon>
        <taxon>Pseudomonadati</taxon>
        <taxon>Verrucomicrobiota</taxon>
        <taxon>Opitutia</taxon>
        <taxon>Opitutales</taxon>
        <taxon>Opitutaceae</taxon>
        <taxon>Termitidicoccus</taxon>
    </lineage>
</organism>
<sequence>MHGAQFPQVFEHAVTDIDNAVDFVATHAPVRFQNRRHLLQFPRLTLKDFCRFRRGEIQFAKNPAVAQYSRHFVIQAVKFVSIWCA</sequence>
<evidence type="ECO:0000313" key="2">
    <source>
        <dbReference type="Proteomes" id="UP000078486"/>
    </source>
</evidence>
<keyword evidence="2" id="KW-1185">Reference proteome</keyword>
<name>A0A178IPM9_9BACT</name>
<dbReference type="EMBL" id="LRRQ01000007">
    <property type="protein sequence ID" value="OAM91850.1"/>
    <property type="molecule type" value="Genomic_DNA"/>
</dbReference>
<proteinExistence type="predicted"/>
<reference evidence="1 2" key="1">
    <citation type="submission" date="2016-01" db="EMBL/GenBank/DDBJ databases">
        <title>High potential of lignocellulose degradation of a new Verrucomicrobia species.</title>
        <authorList>
            <person name="Wang Y."/>
            <person name="Shi Y."/>
            <person name="Qiu Z."/>
            <person name="Liu S."/>
            <person name="Yang H."/>
        </authorList>
    </citation>
    <scope>NUCLEOTIDE SEQUENCE [LARGE SCALE GENOMIC DNA]</scope>
    <source>
        <strain evidence="1 2">TSB47</strain>
    </source>
</reference>
<protein>
    <submittedName>
        <fullName evidence="1">Uncharacterized protein</fullName>
    </submittedName>
</protein>
<gene>
    <name evidence="1" type="ORF">AW736_26690</name>
</gene>